<dbReference type="AlphaFoldDB" id="A0A011UF96"/>
<evidence type="ECO:0000313" key="3">
    <source>
        <dbReference type="Proteomes" id="UP000021369"/>
    </source>
</evidence>
<keyword evidence="3" id="KW-1185">Reference proteome</keyword>
<proteinExistence type="predicted"/>
<dbReference type="GO" id="GO:0016740">
    <property type="term" value="F:transferase activity"/>
    <property type="evidence" value="ECO:0007669"/>
    <property type="project" value="UniProtKB-KW"/>
</dbReference>
<dbReference type="InterPro" id="IPR011009">
    <property type="entry name" value="Kinase-like_dom_sf"/>
</dbReference>
<gene>
    <name evidence="2" type="ORF">RASY3_05055</name>
</gene>
<dbReference type="EMBL" id="JEOB01000002">
    <property type="protein sequence ID" value="EXM39314.1"/>
    <property type="molecule type" value="Genomic_DNA"/>
</dbReference>
<dbReference type="Gene3D" id="3.90.1200.10">
    <property type="match status" value="1"/>
</dbReference>
<reference evidence="2 3" key="1">
    <citation type="submission" date="2013-06" db="EMBL/GenBank/DDBJ databases">
        <title>Rumen cellulosomics: divergent fiber-degrading strategies revealed by comparative genome-wide analysis of six Ruminococcal strains.</title>
        <authorList>
            <person name="Dassa B."/>
            <person name="Borovok I."/>
            <person name="Lamed R."/>
            <person name="Flint H."/>
            <person name="Yeoman C.J."/>
            <person name="White B."/>
            <person name="Bayer E.A."/>
        </authorList>
    </citation>
    <scope>NUCLEOTIDE SEQUENCE [LARGE SCALE GENOMIC DNA]</scope>
    <source>
        <strain evidence="2 3">SY3</strain>
    </source>
</reference>
<protein>
    <submittedName>
        <fullName evidence="2">Aminoglycoside phosphotransferase</fullName>
    </submittedName>
</protein>
<organism evidence="2 3">
    <name type="scientific">Ruminococcus albus SY3</name>
    <dbReference type="NCBI Taxonomy" id="1341156"/>
    <lineage>
        <taxon>Bacteria</taxon>
        <taxon>Bacillati</taxon>
        <taxon>Bacillota</taxon>
        <taxon>Clostridia</taxon>
        <taxon>Eubacteriales</taxon>
        <taxon>Oscillospiraceae</taxon>
        <taxon>Ruminococcus</taxon>
    </lineage>
</organism>
<accession>A0A011UF96</accession>
<dbReference type="OrthoDB" id="9800774at2"/>
<dbReference type="PATRIC" id="fig|1341156.4.peg.1430"/>
<keyword evidence="2" id="KW-0808">Transferase</keyword>
<evidence type="ECO:0000313" key="2">
    <source>
        <dbReference type="EMBL" id="EXM39314.1"/>
    </source>
</evidence>
<dbReference type="Proteomes" id="UP000021369">
    <property type="component" value="Unassembled WGS sequence"/>
</dbReference>
<name>A0A011UF96_RUMAL</name>
<dbReference type="InterPro" id="IPR002575">
    <property type="entry name" value="Aminoglycoside_PTrfase"/>
</dbReference>
<dbReference type="RefSeq" id="WP_037285741.1">
    <property type="nucleotide sequence ID" value="NZ_JEOB01000002.1"/>
</dbReference>
<comment type="caution">
    <text evidence="2">The sequence shown here is derived from an EMBL/GenBank/DDBJ whole genome shotgun (WGS) entry which is preliminary data.</text>
</comment>
<evidence type="ECO:0000259" key="1">
    <source>
        <dbReference type="Pfam" id="PF01636"/>
    </source>
</evidence>
<sequence length="252" mass="28989">MELKNFIAHGDIYDIYECDGKSINIYNKPEYKEKCLYAALTHARCETTMVNSFIKTPILHEVSVIDGKWAISFDFIKGKTLQQLMDENPDKMDTYLNQFIDIQTEIHAQYMPLLSKLKDKMARQIKSLAAIDEIKKYELLTRLDSMPKHIKLCHGNFAPKNVIINDEGTYVINWSAARQGNASADVARTYLLFCLNNPDVADVYLDKYCLKSGTSKQYVQAWLPIVAAAQLIKGREEEKDLLMRWIDVVDYS</sequence>
<dbReference type="Pfam" id="PF01636">
    <property type="entry name" value="APH"/>
    <property type="match status" value="1"/>
</dbReference>
<dbReference type="SUPFAM" id="SSF56112">
    <property type="entry name" value="Protein kinase-like (PK-like)"/>
    <property type="match status" value="1"/>
</dbReference>
<feature type="domain" description="Aminoglycoside phosphotransferase" evidence="1">
    <location>
        <begin position="113"/>
        <end position="209"/>
    </location>
</feature>